<dbReference type="Proteomes" id="UP001500033">
    <property type="component" value="Unassembled WGS sequence"/>
</dbReference>
<proteinExistence type="predicted"/>
<name>A0ABN1SN15_9ACTN</name>
<dbReference type="EMBL" id="BAAAIE010000082">
    <property type="protein sequence ID" value="GAA0996824.1"/>
    <property type="molecule type" value="Genomic_DNA"/>
</dbReference>
<gene>
    <name evidence="1" type="ORF">GCM10009576_081480</name>
</gene>
<organism evidence="1 2">
    <name type="scientific">Streptomyces rhizosphaericus</name>
    <dbReference type="NCBI Taxonomy" id="114699"/>
    <lineage>
        <taxon>Bacteria</taxon>
        <taxon>Bacillati</taxon>
        <taxon>Actinomycetota</taxon>
        <taxon>Actinomycetes</taxon>
        <taxon>Kitasatosporales</taxon>
        <taxon>Streptomycetaceae</taxon>
        <taxon>Streptomyces</taxon>
        <taxon>Streptomyces violaceusniger group</taxon>
    </lineage>
</organism>
<comment type="caution">
    <text evidence="1">The sequence shown here is derived from an EMBL/GenBank/DDBJ whole genome shotgun (WGS) entry which is preliminary data.</text>
</comment>
<keyword evidence="2" id="KW-1185">Reference proteome</keyword>
<evidence type="ECO:0000313" key="1">
    <source>
        <dbReference type="EMBL" id="GAA0996824.1"/>
    </source>
</evidence>
<protein>
    <submittedName>
        <fullName evidence="1">Uncharacterized protein</fullName>
    </submittedName>
</protein>
<reference evidence="1 2" key="1">
    <citation type="journal article" date="2019" name="Int. J. Syst. Evol. Microbiol.">
        <title>The Global Catalogue of Microorganisms (GCM) 10K type strain sequencing project: providing services to taxonomists for standard genome sequencing and annotation.</title>
        <authorList>
            <consortium name="The Broad Institute Genomics Platform"/>
            <consortium name="The Broad Institute Genome Sequencing Center for Infectious Disease"/>
            <person name="Wu L."/>
            <person name="Ma J."/>
        </authorList>
    </citation>
    <scope>NUCLEOTIDE SEQUENCE [LARGE SCALE GENOMIC DNA]</scope>
    <source>
        <strain evidence="1 2">JCM 11445</strain>
    </source>
</reference>
<accession>A0ABN1SN15</accession>
<sequence length="181" mass="19913">MKSHDPWVSACFRTGLLGRAQARMQLKAEHVRVLREPRRAAYSAFAECLQQIRTLHDAIGSQLAAAAAGAEDLQREESLQEALRVYQQAGDLFHGELQRLQSSVTVEGPPDVTKAALRAGSTLLYERGTLHRWIRFLEDGTAAEEHQRESDDANLAAQLEIVSFLNEASSALAYDGITPAS</sequence>
<evidence type="ECO:0000313" key="2">
    <source>
        <dbReference type="Proteomes" id="UP001500033"/>
    </source>
</evidence>